<dbReference type="AlphaFoldDB" id="A0A0D5YPD5"/>
<keyword evidence="1" id="KW-0812">Transmembrane</keyword>
<keyword evidence="1" id="KW-1133">Transmembrane helix</keyword>
<proteinExistence type="predicted"/>
<name>A0A0D5YPD5_9FLAO</name>
<dbReference type="EMBL" id="CP011071">
    <property type="protein sequence ID" value="AKA34175.1"/>
    <property type="molecule type" value="Genomic_DNA"/>
</dbReference>
<organism evidence="2 3">
    <name type="scientific">Flagellimonas lutaonensis</name>
    <dbReference type="NCBI Taxonomy" id="516051"/>
    <lineage>
        <taxon>Bacteria</taxon>
        <taxon>Pseudomonadati</taxon>
        <taxon>Bacteroidota</taxon>
        <taxon>Flavobacteriia</taxon>
        <taxon>Flavobacteriales</taxon>
        <taxon>Flavobacteriaceae</taxon>
        <taxon>Flagellimonas</taxon>
    </lineage>
</organism>
<evidence type="ECO:0000313" key="3">
    <source>
        <dbReference type="Proteomes" id="UP000032726"/>
    </source>
</evidence>
<sequence length="59" mass="6724">MITFFSILFILLAINALLLIFSVNGAKDMFKKPLRKISDTSIAKVLPREYSESEYKKAV</sequence>
<reference evidence="2 3" key="1">
    <citation type="submission" date="2015-03" db="EMBL/GenBank/DDBJ databases">
        <title>Complete genome sequence of Muricauda lutaonensis CC-HSB-11T, isolated from a coastal hot spring.</title>
        <authorList>
            <person name="Kim K.M."/>
        </authorList>
    </citation>
    <scope>NUCLEOTIDE SEQUENCE [LARGE SCALE GENOMIC DNA]</scope>
    <source>
        <strain evidence="2 3">CC-HSB-11</strain>
    </source>
</reference>
<keyword evidence="3" id="KW-1185">Reference proteome</keyword>
<keyword evidence="1" id="KW-0472">Membrane</keyword>
<evidence type="ECO:0000313" key="2">
    <source>
        <dbReference type="EMBL" id="AKA34175.1"/>
    </source>
</evidence>
<dbReference type="Proteomes" id="UP000032726">
    <property type="component" value="Chromosome"/>
</dbReference>
<protein>
    <submittedName>
        <fullName evidence="2">Uncharacterized protein</fullName>
    </submittedName>
</protein>
<gene>
    <name evidence="2" type="ORF">VC82_496</name>
</gene>
<evidence type="ECO:0000256" key="1">
    <source>
        <dbReference type="SAM" id="Phobius"/>
    </source>
</evidence>
<dbReference type="HOGENOM" id="CLU_210163_0_0_10"/>
<dbReference type="KEGG" id="mlt:VC82_496"/>
<dbReference type="STRING" id="516051.VC82_496"/>
<feature type="transmembrane region" description="Helical" evidence="1">
    <location>
        <begin position="6"/>
        <end position="26"/>
    </location>
</feature>
<accession>A0A0D5YPD5</accession>